<evidence type="ECO:0000313" key="7">
    <source>
        <dbReference type="Proteomes" id="UP000815325"/>
    </source>
</evidence>
<dbReference type="EMBL" id="MU069453">
    <property type="protein sequence ID" value="KAF5842852.1"/>
    <property type="molecule type" value="Genomic_DNA"/>
</dbReference>
<dbReference type="PANTHER" id="PTHR11205">
    <property type="entry name" value="RIBOSOMAL PROTEIN S7"/>
    <property type="match status" value="1"/>
</dbReference>
<comment type="caution">
    <text evidence="6">The sequence shown here is derived from an EMBL/GenBank/DDBJ whole genome shotgun (WGS) entry which is preliminary data.</text>
</comment>
<protein>
    <submittedName>
        <fullName evidence="6">Ribosomal protein S7 domain-containing protein</fullName>
    </submittedName>
</protein>
<dbReference type="Proteomes" id="UP000815325">
    <property type="component" value="Unassembled WGS sequence"/>
</dbReference>
<feature type="compositionally biased region" description="Low complexity" evidence="4">
    <location>
        <begin position="60"/>
        <end position="70"/>
    </location>
</feature>
<dbReference type="Pfam" id="PF00177">
    <property type="entry name" value="Ribosomal_S7"/>
    <property type="match status" value="1"/>
</dbReference>
<keyword evidence="7" id="KW-1185">Reference proteome</keyword>
<dbReference type="InterPro" id="IPR023798">
    <property type="entry name" value="Ribosomal_uS7_dom"/>
</dbReference>
<dbReference type="CDD" id="cd00323">
    <property type="entry name" value="uS7"/>
    <property type="match status" value="1"/>
</dbReference>
<evidence type="ECO:0000259" key="5">
    <source>
        <dbReference type="Pfam" id="PF00177"/>
    </source>
</evidence>
<feature type="domain" description="Small ribosomal subunit protein uS7" evidence="5">
    <location>
        <begin position="144"/>
        <end position="244"/>
    </location>
</feature>
<evidence type="ECO:0000256" key="2">
    <source>
        <dbReference type="ARBA" id="ARBA00022980"/>
    </source>
</evidence>
<reference evidence="6" key="1">
    <citation type="submission" date="2017-08" db="EMBL/GenBank/DDBJ databases">
        <authorList>
            <person name="Polle J.E."/>
            <person name="Barry K."/>
            <person name="Cushman J."/>
            <person name="Schmutz J."/>
            <person name="Tran D."/>
            <person name="Hathwaick L.T."/>
            <person name="Yim W.C."/>
            <person name="Jenkins J."/>
            <person name="Mckie-Krisberg Z.M."/>
            <person name="Prochnik S."/>
            <person name="Lindquist E."/>
            <person name="Dockter R.B."/>
            <person name="Adam C."/>
            <person name="Molina H."/>
            <person name="Bunkerborg J."/>
            <person name="Jin E."/>
            <person name="Buchheim M."/>
            <person name="Magnuson J."/>
        </authorList>
    </citation>
    <scope>NUCLEOTIDE SEQUENCE</scope>
    <source>
        <strain evidence="6">CCAP 19/18</strain>
    </source>
</reference>
<evidence type="ECO:0000256" key="1">
    <source>
        <dbReference type="ARBA" id="ARBA00007151"/>
    </source>
</evidence>
<dbReference type="GO" id="GO:0005840">
    <property type="term" value="C:ribosome"/>
    <property type="evidence" value="ECO:0007669"/>
    <property type="project" value="UniProtKB-KW"/>
</dbReference>
<dbReference type="InterPro" id="IPR036823">
    <property type="entry name" value="Ribosomal_uS7_dom_sf"/>
</dbReference>
<name>A0ABQ7H7L4_DUNSA</name>
<feature type="compositionally biased region" description="Gly residues" evidence="4">
    <location>
        <begin position="37"/>
        <end position="53"/>
    </location>
</feature>
<gene>
    <name evidence="6" type="ORF">DUNSADRAFT_4311</name>
</gene>
<sequence>MQLARQALAWRNQLWRPSSCSGVLPAATRWVSQPAEGEGGSTGGGSGSKGGTQGPQENVQAQAHSSSSAQGEEMPAAMKRMVEAFNVQTPAAGGPEQLQEATPGLRRQRQRQPFLSAAARQRAESDAAAADAAAAALAAASTPPTDAFQVVLRAVENCKPLMKLTQVKMGSRLVYVPVIISPGQQRSLALRWILEAARKRHEGAKLKTTSLADCLASELLLAAQCKGAAREKRDALHKLALENRAMLMRV</sequence>
<proteinExistence type="inferred from homology"/>
<accession>A0ABQ7H7L4</accession>
<dbReference type="InterPro" id="IPR000235">
    <property type="entry name" value="Ribosomal_uS7"/>
</dbReference>
<feature type="region of interest" description="Disordered" evidence="4">
    <location>
        <begin position="31"/>
        <end position="75"/>
    </location>
</feature>
<evidence type="ECO:0000256" key="4">
    <source>
        <dbReference type="SAM" id="MobiDB-lite"/>
    </source>
</evidence>
<dbReference type="Gene3D" id="1.10.455.10">
    <property type="entry name" value="Ribosomal protein S7 domain"/>
    <property type="match status" value="1"/>
</dbReference>
<organism evidence="6 7">
    <name type="scientific">Dunaliella salina</name>
    <name type="common">Green alga</name>
    <name type="synonym">Protococcus salinus</name>
    <dbReference type="NCBI Taxonomy" id="3046"/>
    <lineage>
        <taxon>Eukaryota</taxon>
        <taxon>Viridiplantae</taxon>
        <taxon>Chlorophyta</taxon>
        <taxon>core chlorophytes</taxon>
        <taxon>Chlorophyceae</taxon>
        <taxon>CS clade</taxon>
        <taxon>Chlamydomonadales</taxon>
        <taxon>Dunaliellaceae</taxon>
        <taxon>Dunaliella</taxon>
    </lineage>
</organism>
<evidence type="ECO:0000256" key="3">
    <source>
        <dbReference type="ARBA" id="ARBA00023274"/>
    </source>
</evidence>
<evidence type="ECO:0000313" key="6">
    <source>
        <dbReference type="EMBL" id="KAF5842852.1"/>
    </source>
</evidence>
<comment type="similarity">
    <text evidence="1">Belongs to the universal ribosomal protein uS7 family.</text>
</comment>
<keyword evidence="2 6" id="KW-0689">Ribosomal protein</keyword>
<feature type="region of interest" description="Disordered" evidence="4">
    <location>
        <begin position="91"/>
        <end position="122"/>
    </location>
</feature>
<keyword evidence="3" id="KW-0687">Ribonucleoprotein</keyword>
<dbReference type="SUPFAM" id="SSF47973">
    <property type="entry name" value="Ribosomal protein S7"/>
    <property type="match status" value="1"/>
</dbReference>